<gene>
    <name evidence="3" type="ORF">PCOR1329_LOCUS63276</name>
</gene>
<evidence type="ECO:0008006" key="5">
    <source>
        <dbReference type="Google" id="ProtNLM"/>
    </source>
</evidence>
<dbReference type="SUPFAM" id="SSF55068">
    <property type="entry name" value="Peptide methionine sulfoxide reductase"/>
    <property type="match status" value="1"/>
</dbReference>
<feature type="compositionally biased region" description="Basic and acidic residues" evidence="1">
    <location>
        <begin position="218"/>
        <end position="228"/>
    </location>
</feature>
<keyword evidence="2" id="KW-0812">Transmembrane</keyword>
<protein>
    <recommendedName>
        <fullName evidence="5">Peptide-methionine (S)-S-oxide reductase</fullName>
    </recommendedName>
</protein>
<feature type="transmembrane region" description="Helical" evidence="2">
    <location>
        <begin position="403"/>
        <end position="423"/>
    </location>
</feature>
<dbReference type="Gene3D" id="3.30.1060.10">
    <property type="entry name" value="Peptide methionine sulphoxide reductase MsrA"/>
    <property type="match status" value="1"/>
</dbReference>
<evidence type="ECO:0000313" key="3">
    <source>
        <dbReference type="EMBL" id="CAK0880018.1"/>
    </source>
</evidence>
<keyword evidence="4" id="KW-1185">Reference proteome</keyword>
<feature type="region of interest" description="Disordered" evidence="1">
    <location>
        <begin position="288"/>
        <end position="309"/>
    </location>
</feature>
<dbReference type="InterPro" id="IPR036509">
    <property type="entry name" value="Met_Sox_Rdtase_MsrA_sf"/>
</dbReference>
<feature type="region of interest" description="Disordered" evidence="1">
    <location>
        <begin position="215"/>
        <end position="250"/>
    </location>
</feature>
<name>A0ABN9W1X2_9DINO</name>
<reference evidence="3" key="1">
    <citation type="submission" date="2023-10" db="EMBL/GenBank/DDBJ databases">
        <authorList>
            <person name="Chen Y."/>
            <person name="Shah S."/>
            <person name="Dougan E. K."/>
            <person name="Thang M."/>
            <person name="Chan C."/>
        </authorList>
    </citation>
    <scope>NUCLEOTIDE SEQUENCE [LARGE SCALE GENOMIC DNA]</scope>
</reference>
<evidence type="ECO:0000256" key="1">
    <source>
        <dbReference type="SAM" id="MobiDB-lite"/>
    </source>
</evidence>
<feature type="compositionally biased region" description="Basic and acidic residues" evidence="1">
    <location>
        <begin position="240"/>
        <end position="250"/>
    </location>
</feature>
<dbReference type="EMBL" id="CAUYUJ010018030">
    <property type="protein sequence ID" value="CAK0880018.1"/>
    <property type="molecule type" value="Genomic_DNA"/>
</dbReference>
<accession>A0ABN9W1X2</accession>
<keyword evidence="2" id="KW-0472">Membrane</keyword>
<feature type="region of interest" description="Disordered" evidence="1">
    <location>
        <begin position="1"/>
        <end position="30"/>
    </location>
</feature>
<comment type="caution">
    <text evidence="3">The sequence shown here is derived from an EMBL/GenBank/DDBJ whole genome shotgun (WGS) entry which is preliminary data.</text>
</comment>
<proteinExistence type="predicted"/>
<evidence type="ECO:0000256" key="2">
    <source>
        <dbReference type="SAM" id="Phobius"/>
    </source>
</evidence>
<dbReference type="Proteomes" id="UP001189429">
    <property type="component" value="Unassembled WGS sequence"/>
</dbReference>
<keyword evidence="2" id="KW-1133">Transmembrane helix</keyword>
<sequence length="511" mass="52935">MPQRMAARGTVLIATASPPHRPAAQGGLTRRSSSQGLLAAAALLAVDPWGFATAGAPAGAAAARGAPPPRGAGCAAPGARGPEPAEGTAGAPAWARALLAAAAVASMVLGVLPRPAVAEAGDIDVYFGQGCFWHVQNELVNQEAKILGRSGTQITALTGYAGGTSIGPAGEVCYHNRFSAPDYGQMGHTEVVGMSVPESKVGEIGKVLLDYAASSRAGRHDPQDRGPEYRSAIGLPGGKQFRDKKNQQEADSKVNWSACSRWAWASKLQAYQNTCLCGAPFGNVPAPVEEDGGGSSRKGKGKGNGGQSTAALEAQLEAVIKERSGTDQAKAAQALLEATRAAGKKPEGSQPVAQQVTAAPSKVQRAQTVFDIAQTQQLKLTMELEKCKANSREVLRRWRPGQLVFAALGAACMALASLQLFILPRRRRQFDHLRGSGSRTGLAASPISACREASFEIGVAAGVAFATYASFAIKTYQRLKGEVLRVGGLAGGLLGQKIDSSIAVPRPGWTA</sequence>
<organism evidence="3 4">
    <name type="scientific">Prorocentrum cordatum</name>
    <dbReference type="NCBI Taxonomy" id="2364126"/>
    <lineage>
        <taxon>Eukaryota</taxon>
        <taxon>Sar</taxon>
        <taxon>Alveolata</taxon>
        <taxon>Dinophyceae</taxon>
        <taxon>Prorocentrales</taxon>
        <taxon>Prorocentraceae</taxon>
        <taxon>Prorocentrum</taxon>
    </lineage>
</organism>
<evidence type="ECO:0000313" key="4">
    <source>
        <dbReference type="Proteomes" id="UP001189429"/>
    </source>
</evidence>
<feature type="region of interest" description="Disordered" evidence="1">
    <location>
        <begin position="59"/>
        <end position="88"/>
    </location>
</feature>